<proteinExistence type="predicted"/>
<evidence type="ECO:0000256" key="1">
    <source>
        <dbReference type="SAM" id="Phobius"/>
    </source>
</evidence>
<sequence length="63" mass="7918">MYIAYRSDEYWERYSKPLKRYRVCYISSTISINYIWIILSVQDPNICYIYIFILFINFSNKYY</sequence>
<keyword evidence="1" id="KW-1133">Transmembrane helix</keyword>
<keyword evidence="1" id="KW-0812">Transmembrane</keyword>
<feature type="transmembrane region" description="Helical" evidence="1">
    <location>
        <begin position="45"/>
        <end position="62"/>
    </location>
</feature>
<evidence type="ECO:0000313" key="2">
    <source>
        <dbReference type="EMBL" id="DAE03129.1"/>
    </source>
</evidence>
<dbReference type="EMBL" id="BK015359">
    <property type="protein sequence ID" value="DAE03129.1"/>
    <property type="molecule type" value="Genomic_DNA"/>
</dbReference>
<protein>
    <submittedName>
        <fullName evidence="2">Uncharacterized protein</fullName>
    </submittedName>
</protein>
<name>A0A8S5P9R1_9CAUD</name>
<keyword evidence="1" id="KW-0472">Membrane</keyword>
<organism evidence="2">
    <name type="scientific">Podoviridae sp. ctU7u6</name>
    <dbReference type="NCBI Taxonomy" id="2825252"/>
    <lineage>
        <taxon>Viruses</taxon>
        <taxon>Duplodnaviria</taxon>
        <taxon>Heunggongvirae</taxon>
        <taxon>Uroviricota</taxon>
        <taxon>Caudoviricetes</taxon>
    </lineage>
</organism>
<reference evidence="2" key="1">
    <citation type="journal article" date="2021" name="Proc. Natl. Acad. Sci. U.S.A.">
        <title>A Catalog of Tens of Thousands of Viruses from Human Metagenomes Reveals Hidden Associations with Chronic Diseases.</title>
        <authorList>
            <person name="Tisza M.J."/>
            <person name="Buck C.B."/>
        </authorList>
    </citation>
    <scope>NUCLEOTIDE SEQUENCE</scope>
    <source>
        <strain evidence="2">CtU7u6</strain>
    </source>
</reference>
<accession>A0A8S5P9R1</accession>